<dbReference type="AlphaFoldDB" id="A0AAD4Z6X9"/>
<accession>A0AAD4Z6X9</accession>
<feature type="compositionally biased region" description="Basic and acidic residues" evidence="1">
    <location>
        <begin position="1"/>
        <end position="12"/>
    </location>
</feature>
<feature type="region of interest" description="Disordered" evidence="1">
    <location>
        <begin position="542"/>
        <end position="563"/>
    </location>
</feature>
<feature type="region of interest" description="Disordered" evidence="1">
    <location>
        <begin position="1"/>
        <end position="38"/>
    </location>
</feature>
<sequence length="770" mass="88268">MAPKKDKNKEVAKSSQLPKPSQSQQSQSPSMSPAKPELPKMIVPFPGCPLVRVATPLSVANRFSSLGSTVGQVRPSYQSTLVASYDPFAVDIPSASSAPSVIRKKSSPYLPKSNSHLFVIEPNYDVNANPVEIARHYFPPGFHYMPSNPYKSLKYYRDILLETKSVEIKPIKDRDNPSIILYHSLYIHQIISQEAFSNRPYELKLLQSQLQYNYADYIDAWYTIFLHQSEDFSHSWFINFDNKFKSPFPYWFLHWWEKHGPVEEILPASVLQLIHHYTQKAKFSAGYYRCPHSCPPILSQMVLPSSFNSTTHVKTVEQVYALSKEHETCQLLNLESILKHKKDGNNFLHIGLVQVAVKPLTRLGLKASILLCLRDARFTEFSDSTLGIIESSLCNGPVHFDCYPDFTVSLSDPHILRTLTLNIKTEGYNVLPGTQPLALVYRIYYKVTGTNMNFQALNKSPKDQTVLIQSHTSDAHIQVPHTIKWSEVALPKDWTSVTESQPAPIQRSLNNLDYIQQYLDGTVKIQFESHPLRKSNVQLQQLPTPGQSQRHAPARHSFAASSSTLERDLELEKAMIDFKLESLRKTSQVTQPCYGQASVPDDKSESPESPTQSDFVVENQLRTLNKEFKINWVNLNRHLKAPENKPRRDLYHQAYPNSKHRDMIFQQWKDYMRSNKVEIFYLDFIESRYLTNDELKTLTKEKWKLADKSVVESSHPPVETIVIEHHKAPVPATPFKTFESSDPHRKLIEQNNYTNQSLITIGKQCFAKHK</sequence>
<dbReference type="InterPro" id="IPR051596">
    <property type="entry name" value="Caulimoviridae_Movement"/>
</dbReference>
<feature type="region of interest" description="Disordered" evidence="1">
    <location>
        <begin position="590"/>
        <end position="613"/>
    </location>
</feature>
<evidence type="ECO:0000256" key="1">
    <source>
        <dbReference type="SAM" id="MobiDB-lite"/>
    </source>
</evidence>
<evidence type="ECO:0000313" key="2">
    <source>
        <dbReference type="EMBL" id="KAI5334764.1"/>
    </source>
</evidence>
<gene>
    <name evidence="2" type="ORF">L3X38_024897</name>
</gene>
<dbReference type="PANTHER" id="PTHR47599:SF4">
    <property type="entry name" value="POLYPROTEIN"/>
    <property type="match status" value="1"/>
</dbReference>
<name>A0AAD4Z6X9_PRUDU</name>
<feature type="compositionally biased region" description="Low complexity" evidence="1">
    <location>
        <begin position="13"/>
        <end position="35"/>
    </location>
</feature>
<comment type="caution">
    <text evidence="2">The sequence shown here is derived from an EMBL/GenBank/DDBJ whole genome shotgun (WGS) entry which is preliminary data.</text>
</comment>
<organism evidence="2 3">
    <name type="scientific">Prunus dulcis</name>
    <name type="common">Almond</name>
    <name type="synonym">Amygdalus dulcis</name>
    <dbReference type="NCBI Taxonomy" id="3755"/>
    <lineage>
        <taxon>Eukaryota</taxon>
        <taxon>Viridiplantae</taxon>
        <taxon>Streptophyta</taxon>
        <taxon>Embryophyta</taxon>
        <taxon>Tracheophyta</taxon>
        <taxon>Spermatophyta</taxon>
        <taxon>Magnoliopsida</taxon>
        <taxon>eudicotyledons</taxon>
        <taxon>Gunneridae</taxon>
        <taxon>Pentapetalae</taxon>
        <taxon>rosids</taxon>
        <taxon>fabids</taxon>
        <taxon>Rosales</taxon>
        <taxon>Rosaceae</taxon>
        <taxon>Amygdaloideae</taxon>
        <taxon>Amygdaleae</taxon>
        <taxon>Prunus</taxon>
    </lineage>
</organism>
<proteinExistence type="predicted"/>
<dbReference type="Proteomes" id="UP001054821">
    <property type="component" value="Chromosome 4"/>
</dbReference>
<reference evidence="2 3" key="1">
    <citation type="journal article" date="2022" name="G3 (Bethesda)">
        <title>Whole-genome sequence and methylome profiling of the almond [Prunus dulcis (Mill.) D.A. Webb] cultivar 'Nonpareil'.</title>
        <authorList>
            <person name="D'Amico-Willman K.M."/>
            <person name="Ouma W.Z."/>
            <person name="Meulia T."/>
            <person name="Sideli G.M."/>
            <person name="Gradziel T.M."/>
            <person name="Fresnedo-Ramirez J."/>
        </authorList>
    </citation>
    <scope>NUCLEOTIDE SEQUENCE [LARGE SCALE GENOMIC DNA]</scope>
    <source>
        <strain evidence="2">Clone GOH B32 T37-40</strain>
    </source>
</reference>
<protein>
    <submittedName>
        <fullName evidence="2">Uncharacterized protein</fullName>
    </submittedName>
</protein>
<dbReference type="InterPro" id="IPR028919">
    <property type="entry name" value="Viral_movement"/>
</dbReference>
<dbReference type="EMBL" id="JAJFAZ020000004">
    <property type="protein sequence ID" value="KAI5334764.1"/>
    <property type="molecule type" value="Genomic_DNA"/>
</dbReference>
<evidence type="ECO:0000313" key="3">
    <source>
        <dbReference type="Proteomes" id="UP001054821"/>
    </source>
</evidence>
<dbReference type="Pfam" id="PF01107">
    <property type="entry name" value="MP"/>
    <property type="match status" value="1"/>
</dbReference>
<dbReference type="PANTHER" id="PTHR47599">
    <property type="entry name" value="CELL-TO-CELL MOVEMENT PROTEIN"/>
    <property type="match status" value="1"/>
</dbReference>
<keyword evidence="3" id="KW-1185">Reference proteome</keyword>